<accession>A0A061EGB8</accession>
<name>A0A061EGB8_THECC</name>
<proteinExistence type="predicted"/>
<dbReference type="Gramene" id="EOY03442">
    <property type="protein sequence ID" value="EOY03442"/>
    <property type="gene ID" value="TCM_018506"/>
</dbReference>
<dbReference type="HOGENOM" id="CLU_2077356_0_0_1"/>
<organism evidence="1 2">
    <name type="scientific">Theobroma cacao</name>
    <name type="common">Cacao</name>
    <name type="synonym">Cocoa</name>
    <dbReference type="NCBI Taxonomy" id="3641"/>
    <lineage>
        <taxon>Eukaryota</taxon>
        <taxon>Viridiplantae</taxon>
        <taxon>Streptophyta</taxon>
        <taxon>Embryophyta</taxon>
        <taxon>Tracheophyta</taxon>
        <taxon>Spermatophyta</taxon>
        <taxon>Magnoliopsida</taxon>
        <taxon>eudicotyledons</taxon>
        <taxon>Gunneridae</taxon>
        <taxon>Pentapetalae</taxon>
        <taxon>rosids</taxon>
        <taxon>malvids</taxon>
        <taxon>Malvales</taxon>
        <taxon>Malvaceae</taxon>
        <taxon>Byttnerioideae</taxon>
        <taxon>Theobroma</taxon>
    </lineage>
</organism>
<dbReference type="Proteomes" id="UP000026915">
    <property type="component" value="Chromosome 4"/>
</dbReference>
<dbReference type="AlphaFoldDB" id="A0A061EGB8"/>
<evidence type="ECO:0000313" key="2">
    <source>
        <dbReference type="Proteomes" id="UP000026915"/>
    </source>
</evidence>
<dbReference type="EMBL" id="CM001882">
    <property type="protein sequence ID" value="EOY03442.1"/>
    <property type="molecule type" value="Genomic_DNA"/>
</dbReference>
<dbReference type="PANTHER" id="PTHR47481">
    <property type="match status" value="1"/>
</dbReference>
<reference evidence="1 2" key="1">
    <citation type="journal article" date="2013" name="Genome Biol.">
        <title>The genome sequence of the most widely cultivated cacao type and its use to identify candidate genes regulating pod color.</title>
        <authorList>
            <person name="Motamayor J.C."/>
            <person name="Mockaitis K."/>
            <person name="Schmutz J."/>
            <person name="Haiminen N."/>
            <person name="Iii D.L."/>
            <person name="Cornejo O."/>
            <person name="Findley S.D."/>
            <person name="Zheng P."/>
            <person name="Utro F."/>
            <person name="Royaert S."/>
            <person name="Saski C."/>
            <person name="Jenkins J."/>
            <person name="Podicheti R."/>
            <person name="Zhao M."/>
            <person name="Scheffler B.E."/>
            <person name="Stack J.C."/>
            <person name="Feltus F.A."/>
            <person name="Mustiga G.M."/>
            <person name="Amores F."/>
            <person name="Phillips W."/>
            <person name="Marelli J.P."/>
            <person name="May G.D."/>
            <person name="Shapiro H."/>
            <person name="Ma J."/>
            <person name="Bustamante C.D."/>
            <person name="Schnell R.J."/>
            <person name="Main D."/>
            <person name="Gilbert D."/>
            <person name="Parida L."/>
            <person name="Kuhn D.N."/>
        </authorList>
    </citation>
    <scope>NUCLEOTIDE SEQUENCE [LARGE SCALE GENOMIC DNA]</scope>
    <source>
        <strain evidence="2">cv. Matina 1-6</strain>
    </source>
</reference>
<sequence>MSLRDTLNKTTEGTASIFFYMHTIKPISDTLATIGAPLYDDEVVFHVLNGLGSDFKEIGVVIHASRIHKRKPTLFASFVKFLNMMLRSAANYKLLFLGCFNHLHLISILHPCLHRHIS</sequence>
<gene>
    <name evidence="1" type="ORF">TCM_018506</name>
</gene>
<keyword evidence="2" id="KW-1185">Reference proteome</keyword>
<protein>
    <submittedName>
        <fullName evidence="1">Uncharacterized protein</fullName>
    </submittedName>
</protein>
<evidence type="ECO:0000313" key="1">
    <source>
        <dbReference type="EMBL" id="EOY03442.1"/>
    </source>
</evidence>
<dbReference type="PANTHER" id="PTHR47481:SF22">
    <property type="entry name" value="RETROTRANSPOSON GAG DOMAIN-CONTAINING PROTEIN"/>
    <property type="match status" value="1"/>
</dbReference>
<dbReference type="InParanoid" id="A0A061EGB8"/>